<accession>A0A8S1CPA9</accession>
<proteinExistence type="predicted"/>
<feature type="transmembrane region" description="Helical" evidence="1">
    <location>
        <begin position="50"/>
        <end position="71"/>
    </location>
</feature>
<keyword evidence="1" id="KW-0812">Transmembrane</keyword>
<keyword evidence="3" id="KW-1185">Reference proteome</keyword>
<protein>
    <submittedName>
        <fullName evidence="2">Uncharacterized protein</fullName>
    </submittedName>
</protein>
<evidence type="ECO:0000313" key="2">
    <source>
        <dbReference type="EMBL" id="CAB3369687.1"/>
    </source>
</evidence>
<sequence length="121" mass="13230">MYYSAPHSVVELTVDARLTHFEMYTPSHYGAAAVAQDRGYSVGFGGFDPIGLLAGLSFISFLLHALLSFLFRPSHSAGYYLPHGNAASSRQGDSSSSHNLLDSAIDFYDNMNEGVKLKNRH</sequence>
<evidence type="ECO:0000256" key="1">
    <source>
        <dbReference type="SAM" id="Phobius"/>
    </source>
</evidence>
<reference evidence="2 3" key="1">
    <citation type="submission" date="2020-04" db="EMBL/GenBank/DDBJ databases">
        <authorList>
            <person name="Alioto T."/>
            <person name="Alioto T."/>
            <person name="Gomez Garrido J."/>
        </authorList>
    </citation>
    <scope>NUCLEOTIDE SEQUENCE [LARGE SCALE GENOMIC DNA]</scope>
</reference>
<dbReference type="EMBL" id="CADEPI010000047">
    <property type="protein sequence ID" value="CAB3369687.1"/>
    <property type="molecule type" value="Genomic_DNA"/>
</dbReference>
<keyword evidence="1" id="KW-0472">Membrane</keyword>
<gene>
    <name evidence="2" type="ORF">CLODIP_2_CD04231</name>
</gene>
<dbReference type="Proteomes" id="UP000494165">
    <property type="component" value="Unassembled WGS sequence"/>
</dbReference>
<name>A0A8S1CPA9_9INSE</name>
<organism evidence="2 3">
    <name type="scientific">Cloeon dipterum</name>
    <dbReference type="NCBI Taxonomy" id="197152"/>
    <lineage>
        <taxon>Eukaryota</taxon>
        <taxon>Metazoa</taxon>
        <taxon>Ecdysozoa</taxon>
        <taxon>Arthropoda</taxon>
        <taxon>Hexapoda</taxon>
        <taxon>Insecta</taxon>
        <taxon>Pterygota</taxon>
        <taxon>Palaeoptera</taxon>
        <taxon>Ephemeroptera</taxon>
        <taxon>Pisciforma</taxon>
        <taxon>Baetidae</taxon>
        <taxon>Cloeon</taxon>
    </lineage>
</organism>
<evidence type="ECO:0000313" key="3">
    <source>
        <dbReference type="Proteomes" id="UP000494165"/>
    </source>
</evidence>
<comment type="caution">
    <text evidence="2">The sequence shown here is derived from an EMBL/GenBank/DDBJ whole genome shotgun (WGS) entry which is preliminary data.</text>
</comment>
<dbReference type="AlphaFoldDB" id="A0A8S1CPA9"/>
<keyword evidence="1" id="KW-1133">Transmembrane helix</keyword>